<dbReference type="PANTHER" id="PTHR43788:SF16">
    <property type="entry name" value="HELICASE WITH ZINC FINGER 2"/>
    <property type="match status" value="1"/>
</dbReference>
<dbReference type="InterPro" id="IPR050534">
    <property type="entry name" value="Coronavir_polyprotein_1ab"/>
</dbReference>
<dbReference type="Pfam" id="PF10328">
    <property type="entry name" value="7TM_GPCR_Srx"/>
    <property type="match status" value="1"/>
</dbReference>
<dbReference type="OrthoDB" id="5813042at2759"/>
<dbReference type="CDD" id="cd18808">
    <property type="entry name" value="SF1_C_Upf1"/>
    <property type="match status" value="1"/>
</dbReference>
<feature type="region of interest" description="Disordered" evidence="5">
    <location>
        <begin position="61"/>
        <end position="90"/>
    </location>
</feature>
<dbReference type="STRING" id="135651.G0PJC7"/>
<dbReference type="InterPro" id="IPR027417">
    <property type="entry name" value="P-loop_NTPase"/>
</dbReference>
<evidence type="ECO:0000313" key="10">
    <source>
        <dbReference type="Proteomes" id="UP000008068"/>
    </source>
</evidence>
<dbReference type="HOGENOM" id="CLU_007448_0_0_1"/>
<protein>
    <recommendedName>
        <fullName evidence="11">DNA2/NAM7 helicase-like C-terminal domain-containing protein</fullName>
    </recommendedName>
</protein>
<dbReference type="Pfam" id="PF13087">
    <property type="entry name" value="AAA_12"/>
    <property type="match status" value="1"/>
</dbReference>
<evidence type="ECO:0008006" key="11">
    <source>
        <dbReference type="Google" id="ProtNLM"/>
    </source>
</evidence>
<accession>G0PJC7</accession>
<keyword evidence="2" id="KW-0378">Hydrolase</keyword>
<feature type="domain" description="DNA2/NAM7 helicase-like C-terminal" evidence="8">
    <location>
        <begin position="940"/>
        <end position="1125"/>
    </location>
</feature>
<dbReference type="AlphaFoldDB" id="G0PJC7"/>
<keyword evidence="1" id="KW-0547">Nucleotide-binding</keyword>
<evidence type="ECO:0000256" key="3">
    <source>
        <dbReference type="ARBA" id="ARBA00022806"/>
    </source>
</evidence>
<gene>
    <name evidence="9" type="ORF">CAEBREN_30034</name>
</gene>
<feature type="signal peptide" evidence="6">
    <location>
        <begin position="1"/>
        <end position="26"/>
    </location>
</feature>
<keyword evidence="6" id="KW-0732">Signal</keyword>
<feature type="region of interest" description="Disordered" evidence="5">
    <location>
        <begin position="166"/>
        <end position="195"/>
    </location>
</feature>
<evidence type="ECO:0000256" key="1">
    <source>
        <dbReference type="ARBA" id="ARBA00022741"/>
    </source>
</evidence>
<dbReference type="GO" id="GO:0005524">
    <property type="term" value="F:ATP binding"/>
    <property type="evidence" value="ECO:0007669"/>
    <property type="project" value="UniProtKB-KW"/>
</dbReference>
<dbReference type="InterPro" id="IPR047187">
    <property type="entry name" value="SF1_C_Upf1"/>
</dbReference>
<dbReference type="eggNOG" id="KOG1801">
    <property type="taxonomic scope" value="Eukaryota"/>
</dbReference>
<feature type="compositionally biased region" description="Basic residues" evidence="5">
    <location>
        <begin position="77"/>
        <end position="90"/>
    </location>
</feature>
<evidence type="ECO:0000313" key="9">
    <source>
        <dbReference type="EMBL" id="EGT59152.1"/>
    </source>
</evidence>
<dbReference type="PANTHER" id="PTHR43788">
    <property type="entry name" value="DNA2/NAM7 HELICASE FAMILY MEMBER"/>
    <property type="match status" value="1"/>
</dbReference>
<evidence type="ECO:0000259" key="7">
    <source>
        <dbReference type="Pfam" id="PF10328"/>
    </source>
</evidence>
<evidence type="ECO:0000259" key="8">
    <source>
        <dbReference type="Pfam" id="PF13087"/>
    </source>
</evidence>
<feature type="compositionally biased region" description="Low complexity" evidence="5">
    <location>
        <begin position="66"/>
        <end position="76"/>
    </location>
</feature>
<dbReference type="InParanoid" id="G0PJC7"/>
<reference evidence="10" key="1">
    <citation type="submission" date="2011-07" db="EMBL/GenBank/DDBJ databases">
        <authorList>
            <consortium name="Caenorhabditis brenneri Sequencing and Analysis Consortium"/>
            <person name="Wilson R.K."/>
        </authorList>
    </citation>
    <scope>NUCLEOTIDE SEQUENCE [LARGE SCALE GENOMIC DNA]</scope>
    <source>
        <strain evidence="10">PB2801</strain>
    </source>
</reference>
<keyword evidence="10" id="KW-1185">Reference proteome</keyword>
<dbReference type="InterPro" id="IPR019430">
    <property type="entry name" value="7TM_GPCR_serpentine_rcpt_Srx"/>
</dbReference>
<dbReference type="EMBL" id="GL380673">
    <property type="protein sequence ID" value="EGT59152.1"/>
    <property type="molecule type" value="Genomic_DNA"/>
</dbReference>
<evidence type="ECO:0000256" key="2">
    <source>
        <dbReference type="ARBA" id="ARBA00022801"/>
    </source>
</evidence>
<proteinExistence type="predicted"/>
<dbReference type="GO" id="GO:0043139">
    <property type="term" value="F:5'-3' DNA helicase activity"/>
    <property type="evidence" value="ECO:0007669"/>
    <property type="project" value="TreeGrafter"/>
</dbReference>
<name>G0PJC7_CAEBE</name>
<sequence length="1198" mass="135130">MGGTKMRTSFVLIAFLVIAYSTLTWSSPIRSSTPPSDAKTLATKPTITRISTTVISISSGPNSLENSKSTKNSLKTNKTKKKNKKKKKVLPNHGETFDWKNFNENEKSFSQGIAIFLSLSVYIFAPELVSDPIRAFLVSTLFWCFLHAFDGRQKFTLENFELAEKEADDEVKPAEETKKEKKKKEAETSKKSQKKNEVDISSKRVFEQQKHVFTAFYTPNYPVTEEDLETLTDTEKALKSYQHKDSIDFMTATWKWMDKVASPMDALPRGTGNVPTYSHTSGVHAFYTVILESPKKYILMACHQNTHGSHRGDLRFVQVDDRTTTRGIVDESVVGRLFLGDIVAVTELRRLEESGEFQPPSTSSVVFNEGMKCHWLVHCLSVLPRTLKSNVKFAILENGTAVVNGHGEPINVKLDPMIPLDQDTVYMGDVFIPLKIDTNYTSDHHSNDLNRMISISAAFPQIKQPYGTVYQYNVSGKHTDMFDAGTDAFKNPKTIHTAEETVEFCALIGYYAAKTVFESHDDHRKFVIHDAKRDGNLVRFSIDNPKEHPTDGFWHSNGRIRFTSKTSKRNSKEGVNAMVETLLCVGNRLKIVARLSRDAPDDLDFKGLFTVQQRAPFNNPLIEEGFFQKLPPESNGKRIIQTLYGGPKLEIHNSPSKNQYLFPATPSIQLNEFQCEYVQKVLDGVPIVIANSPFGCGKSMTIVTAALYLYEKEKTRNNSGKSQQLLVTQSNYASVNLVDIALKTVSRVKNVKFLRYVSESNWKEMPDACRSELDMPKLMNDVFIDWATHLNSSIAHSKYPVVKESVMTQIVCYVMKTLGLSMHRLNPLARSVAVEASRLRFPPYGRKLLEPFFQLYQPDIIIVTASSLAGLLNSTFISKDNIKNVQIDEASQLAEYTLLSLLTLLPDSKFGLIGDIQQLPPYCEEELTGKLKDYGIGNAMERAVKKRMFPQVTLKSVYRCHPVTTQLLGELFYNNELISGVSSNDRSEFMKNRPHFWPNPEFPIMIVDNKSKAQSMGTSFANEHERLIVKQIIEFLTDSARKKYVISPADIGVISYYSAQTSLLTDALRNIGVKCGTVDSFQGSEREIIVLCCTNDDIQEFMQVKNRLNVAMSRSKQVTILVGNVEMLKKVQYWSTIIERCEQNGCVVDTNKYPFKVTPAGGGAKKTVPKPRENKELSDLAKEFKDILSFGDHNLQIL</sequence>
<dbReference type="GO" id="GO:0016787">
    <property type="term" value="F:hydrolase activity"/>
    <property type="evidence" value="ECO:0007669"/>
    <property type="project" value="UniProtKB-KW"/>
</dbReference>
<keyword evidence="3" id="KW-0347">Helicase</keyword>
<evidence type="ECO:0000256" key="5">
    <source>
        <dbReference type="SAM" id="MobiDB-lite"/>
    </source>
</evidence>
<evidence type="ECO:0000256" key="4">
    <source>
        <dbReference type="ARBA" id="ARBA00022840"/>
    </source>
</evidence>
<dbReference type="SUPFAM" id="SSF52540">
    <property type="entry name" value="P-loop containing nucleoside triphosphate hydrolases"/>
    <property type="match status" value="1"/>
</dbReference>
<organism evidence="10">
    <name type="scientific">Caenorhabditis brenneri</name>
    <name type="common">Nematode worm</name>
    <dbReference type="NCBI Taxonomy" id="135651"/>
    <lineage>
        <taxon>Eukaryota</taxon>
        <taxon>Metazoa</taxon>
        <taxon>Ecdysozoa</taxon>
        <taxon>Nematoda</taxon>
        <taxon>Chromadorea</taxon>
        <taxon>Rhabditida</taxon>
        <taxon>Rhabditina</taxon>
        <taxon>Rhabditomorpha</taxon>
        <taxon>Rhabditoidea</taxon>
        <taxon>Rhabditidae</taxon>
        <taxon>Peloderinae</taxon>
        <taxon>Caenorhabditis</taxon>
    </lineage>
</organism>
<feature type="domain" description="7TM GPCR serpentine receptor class x (Srx)" evidence="7">
    <location>
        <begin position="93"/>
        <end position="151"/>
    </location>
</feature>
<feature type="chain" id="PRO_5003407529" description="DNA2/NAM7 helicase-like C-terminal domain-containing protein" evidence="6">
    <location>
        <begin position="27"/>
        <end position="1198"/>
    </location>
</feature>
<evidence type="ECO:0000256" key="6">
    <source>
        <dbReference type="SAM" id="SignalP"/>
    </source>
</evidence>
<keyword evidence="4" id="KW-0067">ATP-binding</keyword>
<dbReference type="Proteomes" id="UP000008068">
    <property type="component" value="Unassembled WGS sequence"/>
</dbReference>
<dbReference type="Gene3D" id="3.40.50.300">
    <property type="entry name" value="P-loop containing nucleotide triphosphate hydrolases"/>
    <property type="match status" value="2"/>
</dbReference>
<dbReference type="InterPro" id="IPR041679">
    <property type="entry name" value="DNA2/NAM7-like_C"/>
</dbReference>